<dbReference type="InterPro" id="IPR050517">
    <property type="entry name" value="DDR_Repair_Kinase"/>
</dbReference>
<dbReference type="EC" id="2.7.11.1" evidence="9"/>
<dbReference type="InterPro" id="IPR036738">
    <property type="entry name" value="FRB_sf"/>
</dbReference>
<keyword evidence="2 9" id="KW-0808">Transferase</keyword>
<comment type="catalytic activity">
    <reaction evidence="8">
        <text>L-seryl-[protein] + ATP = O-phospho-L-seryl-[protein] + ADP + H(+)</text>
        <dbReference type="Rhea" id="RHEA:17989"/>
        <dbReference type="Rhea" id="RHEA-COMP:9863"/>
        <dbReference type="Rhea" id="RHEA-COMP:11604"/>
        <dbReference type="ChEBI" id="CHEBI:15378"/>
        <dbReference type="ChEBI" id="CHEBI:29999"/>
        <dbReference type="ChEBI" id="CHEBI:30616"/>
        <dbReference type="ChEBI" id="CHEBI:83421"/>
        <dbReference type="ChEBI" id="CHEBI:456216"/>
        <dbReference type="EC" id="2.7.11.1"/>
    </reaction>
</comment>
<dbReference type="Gene3D" id="1.25.10.10">
    <property type="entry name" value="Leucine-rich Repeat Variant"/>
    <property type="match status" value="2"/>
</dbReference>
<dbReference type="Pfam" id="PF08771">
    <property type="entry name" value="FRB_dom"/>
    <property type="match status" value="1"/>
</dbReference>
<evidence type="ECO:0000259" key="13">
    <source>
        <dbReference type="PROSITE" id="PS51190"/>
    </source>
</evidence>
<dbReference type="Pfam" id="PF02259">
    <property type="entry name" value="FAT"/>
    <property type="match status" value="1"/>
</dbReference>
<sequence length="2341" mass="262299">MAESFTRFLPGLRSSNSSVRHRAAQSLRLYIESESRDLSHGLYMKWVTDISARLMLLCNSNESADRMGGIAAMDELVELFIAERNDQTIIEFAHSLTKVFEKIPSADPPMLRVAAKALGHIVSTGGTSLIEFVEDYHVKPALEWLKNETFHVRRHAAVMILKELSINAPSTSFRYMDKYFDFIWSAFWDSKLVVRVSASESLQTCFMLIQQRESNRKTSWYNRALDEAESAFKRNSSDATHGALLILNELLRNTGDFMHSHYPRACRLVFSHQDHKSATVRSAVISLFPRLAKFNTSAFVEKYYRPCMNHLLEVLFSATTTTRPDALLSIGKLSLAIGPLMARDEQALMAIMNGIKGGLQVRRKDFDTHREALACLRMLAETVGPALIRVDLESMVGPLFQNDLDTSLVETLTTIVKKIPPMKPIIQQKLFERLSSILRSSQKDITGSATTPTSRKLKTASISVTGGMLSNLFLSATGSKANGASENGTPSAEVSPAIAMQALALETLANFDFQGNRLIPIMSFVHETVVKFLDHEVATIRKSAALTCSMTNGFGAGSNAKGAIIGIRIGNGNGGLGVLDGSGEEDAQQLGESLLLTPARKVAKNDKQTSGKLTNIILELPPDDLLPSMIPDSTQYFPTVAINALIRILLEPRNSVHYQGTFMAIMYICKSQRKRMGQHLDKIIPAFLYALEKVNRSLRKFLFEQLCDLVQIVEEQIQSHLDQVALLSIVHGYWDEHLEEVLNLVKKLANSLGENFRVYLPDLVPQMLRVIRTERDNPARPRTLLVLKTAVSLGRLLDGYLHLIIPALVALIQSDADINARKQGLGSLGSLVKKLNVSVYASKIIHMLARVISSQPEMVYLAMDCLCCMVYTMGDDYAIFVPVISQVLGRHTSRSNDIFDRYDLLVSKILKYQPLPVASWATDPLKSRIDTSSDHKDSSSSAQDETKSLPCDQKNLVKAWEASQRSTKEDWNEWILAFSVELLRESPSPVLRACKELASVYQPLARELFNASFVSVWPHLSSSTQDNLIRSLESAFQSPHLPSEILQTLLNLAEFMEHDDQPLPIDIRLLGSLADKCHSFAKALHYKELEFNTNPSTDGIQALISINSKLNQPEAARGILKYALEKLPGIEVKASWHEKLLRWDDALATHDRVLLEDPNDVDAIFGKMRCLWAIGEWRKLNDHVKETWSKIYGEGQDLNSEQEDGEKLLDVPPALKKELCSSGARVAFSLQNWDSIPKFINSDMDATESHLFKSVVAIRRMELDEAMTSIADCRKEMDPTLRSLVSESYARAYLPAIVNLQMLTELEEIVAYLKTFAHKNNGELTLLSAPASSSSTSTITSRRKQSISSLNFVSSSPSTSYGHEKQVALKKLQTIWTRRMLGVERNIEVWQNLMLVRSLVFDPREDVDIWLKYARLCLKSGHVNLAASALLRVGAQPFIRSVERDPYAPIPINLGGNAGASQGFANGLLSLADSAAQDPRVAFSYLRHLWAENREDVALKQMDYFIEALEQHGDPTNEDMRKLRVQVYIQLGEWQMSLAEPHKQADGVFDHVLGCLETATKLDPTNDRAWHEWALMNFRALEAIVKDPTQGDSKRYAVRAIQGFFRSISFGHTSYDVTKDVLRLLTLWFAYGSRSDVHMAMIAGFQEASVDTWLDVIPQLIARIDTPNLKTSELLHELLSRIGQAHPQALIYPITVASKALNPTRKHAAEGILAAVRRHSSQLVYEADMVSRELIRVAILWNELWHGALEEASKHFFNNRDVTAMIAELAPLHEQMAKIGTEEAPTLREMAFYQAFARDLQYAKEWTNVYERTKSLDDLNQAWDIYYSVFSKIRKQLTNLSTLELANVGPKLLSVRNLTLAVPGTYKAGAPIVRIQTFDTKVTVLTSKQRPRRVSINGSDGKAYPFLLKGHEDLRQDERVMQLFGVINTLLANDSDTSKRNLAIERYSVLPLSHTSGLIGWVPNCDTLHQLIRDYREARKIQLNVEHRLMVQMAPDYDKLPLMQKVEAFKYALGETTGQDLYRVLWLKSQDSEVWLDRRRNFTRSLAVMSMAGYILGLGDRHPSNLMLDRVSGKLVHIDFGDCFEVAMERDKYPEKIPFRLTRMLTQAMEVSGIEGNFRYTCEASMRVLRDNRDSLMAVLEAFVYDPLINWRLLKKDTLPSHAQPEEDGGAGRGEEGGAGDGADGNSDRNSGRAGREDGSGVDGEGDAAIGDNAEEDKLGEGSMKSSTSSAPVTPRRRRHSSSEAAMLGYNMDILDPALARNSISEAQRDNFGTSFVATEHPQLNEKALSVVDRVKKKLAGRDFDDGSKVLSVDAQVDRLIHQATSHENLCQLYYGWCPFW</sequence>
<dbReference type="SMART" id="SM01345">
    <property type="entry name" value="Rapamycin_bind"/>
    <property type="match status" value="1"/>
</dbReference>
<evidence type="ECO:0000259" key="11">
    <source>
        <dbReference type="PROSITE" id="PS50290"/>
    </source>
</evidence>
<evidence type="ECO:0000256" key="9">
    <source>
        <dbReference type="RuleBase" id="RU364109"/>
    </source>
</evidence>
<dbReference type="FunFam" id="1.20.120.150:FF:000001">
    <property type="entry name" value="Serine/threonine-protein kinase TOR"/>
    <property type="match status" value="1"/>
</dbReference>
<keyword evidence="5 9" id="KW-0418">Kinase</keyword>
<feature type="domain" description="PI3K/PI4K catalytic" evidence="11">
    <location>
        <begin position="1878"/>
        <end position="2194"/>
    </location>
</feature>
<dbReference type="CDD" id="cd05169">
    <property type="entry name" value="PIKKc_TOR"/>
    <property type="match status" value="1"/>
</dbReference>
<dbReference type="GO" id="GO:0005634">
    <property type="term" value="C:nucleus"/>
    <property type="evidence" value="ECO:0007669"/>
    <property type="project" value="TreeGrafter"/>
</dbReference>
<dbReference type="Gene3D" id="1.20.120.150">
    <property type="entry name" value="FKBP12-rapamycin binding domain"/>
    <property type="match status" value="1"/>
</dbReference>
<evidence type="ECO:0000256" key="6">
    <source>
        <dbReference type="ARBA" id="ARBA00022840"/>
    </source>
</evidence>
<evidence type="ECO:0000256" key="2">
    <source>
        <dbReference type="ARBA" id="ARBA00022679"/>
    </source>
</evidence>
<comment type="similarity">
    <text evidence="1 9">Belongs to the PI3/PI4-kinase family.</text>
</comment>
<dbReference type="Pfam" id="PF02260">
    <property type="entry name" value="FATC"/>
    <property type="match status" value="1"/>
</dbReference>
<dbReference type="InterPro" id="IPR016024">
    <property type="entry name" value="ARM-type_fold"/>
</dbReference>
<feature type="region of interest" description="Disordered" evidence="10">
    <location>
        <begin position="2160"/>
        <end position="2245"/>
    </location>
</feature>
<feature type="region of interest" description="Disordered" evidence="10">
    <location>
        <begin position="929"/>
        <end position="948"/>
    </location>
</feature>
<dbReference type="FunFam" id="1.25.10.10:FF:001461">
    <property type="entry name" value="Serine/threonine-protein kinase TOR"/>
    <property type="match status" value="1"/>
</dbReference>
<dbReference type="InterPro" id="IPR011009">
    <property type="entry name" value="Kinase-like_dom_sf"/>
</dbReference>
<dbReference type="PANTHER" id="PTHR11139:SF9">
    <property type="entry name" value="SERINE_THREONINE-PROTEIN KINASE MTOR"/>
    <property type="match status" value="1"/>
</dbReference>
<dbReference type="InterPro" id="IPR024585">
    <property type="entry name" value="mTOR_dom"/>
</dbReference>
<keyword evidence="6 9" id="KW-0067">ATP-binding</keyword>
<proteinExistence type="inferred from homology"/>
<dbReference type="InterPro" id="IPR003152">
    <property type="entry name" value="FATC_dom"/>
</dbReference>
<dbReference type="InterPro" id="IPR011989">
    <property type="entry name" value="ARM-like"/>
</dbReference>
<accession>A0A6A3P062</accession>
<evidence type="ECO:0000259" key="12">
    <source>
        <dbReference type="PROSITE" id="PS51189"/>
    </source>
</evidence>
<dbReference type="Pfam" id="PF00454">
    <property type="entry name" value="PI3_PI4_kinase"/>
    <property type="match status" value="1"/>
</dbReference>
<dbReference type="PROSITE" id="PS00915">
    <property type="entry name" value="PI3_4_KINASE_1"/>
    <property type="match status" value="1"/>
</dbReference>
<dbReference type="Pfam" id="PF11865">
    <property type="entry name" value="mTOR_dom"/>
    <property type="match status" value="1"/>
</dbReference>
<dbReference type="SUPFAM" id="SSF56112">
    <property type="entry name" value="Protein kinase-like (PK-like)"/>
    <property type="match status" value="1"/>
</dbReference>
<comment type="caution">
    <text evidence="14">The sequence shown here is derived from an EMBL/GenBank/DDBJ whole genome shotgun (WGS) entry which is preliminary data.</text>
</comment>
<dbReference type="InterPro" id="IPR036940">
    <property type="entry name" value="PI3/4_kinase_cat_sf"/>
</dbReference>
<keyword evidence="4 9" id="KW-0547">Nucleotide-binding</keyword>
<evidence type="ECO:0000256" key="3">
    <source>
        <dbReference type="ARBA" id="ARBA00022737"/>
    </source>
</evidence>
<evidence type="ECO:0000256" key="10">
    <source>
        <dbReference type="SAM" id="MobiDB-lite"/>
    </source>
</evidence>
<dbReference type="FunFam" id="1.10.1070.11:FF:000029">
    <property type="entry name" value="Serine/threonine-protein kinase TOR"/>
    <property type="match status" value="1"/>
</dbReference>
<dbReference type="InterPro" id="IPR026683">
    <property type="entry name" value="TOR_cat"/>
</dbReference>
<reference evidence="14 15" key="1">
    <citation type="submission" date="2018-09" db="EMBL/GenBank/DDBJ databases">
        <title>Genomic investigation of the strawberry pathogen Phytophthora fragariae indicates pathogenicity is determined by transcriptional variation in three key races.</title>
        <authorList>
            <person name="Adams T.M."/>
            <person name="Armitage A.D."/>
            <person name="Sobczyk M.K."/>
            <person name="Bates H.J."/>
            <person name="Dunwell J.M."/>
            <person name="Nellist C.F."/>
            <person name="Harrison R.J."/>
        </authorList>
    </citation>
    <scope>NUCLEOTIDE SEQUENCE [LARGE SCALE GENOMIC DNA]</scope>
    <source>
        <strain evidence="14 15">SCRP249</strain>
    </source>
</reference>
<feature type="domain" description="FAT" evidence="12">
    <location>
        <begin position="1069"/>
        <end position="1700"/>
    </location>
</feature>
<evidence type="ECO:0000256" key="8">
    <source>
        <dbReference type="ARBA" id="ARBA00048679"/>
    </source>
</evidence>
<dbReference type="SMART" id="SM01346">
    <property type="entry name" value="DUF3385"/>
    <property type="match status" value="1"/>
</dbReference>
<dbReference type="Gene3D" id="1.10.1070.11">
    <property type="entry name" value="Phosphatidylinositol 3-/4-kinase, catalytic domain"/>
    <property type="match status" value="1"/>
</dbReference>
<dbReference type="GO" id="GO:0005737">
    <property type="term" value="C:cytoplasm"/>
    <property type="evidence" value="ECO:0007669"/>
    <property type="project" value="TreeGrafter"/>
</dbReference>
<dbReference type="GO" id="GO:0005524">
    <property type="term" value="F:ATP binding"/>
    <property type="evidence" value="ECO:0007669"/>
    <property type="project" value="UniProtKB-KW"/>
</dbReference>
<dbReference type="EMBL" id="QXFV01000048">
    <property type="protein sequence ID" value="KAE9051340.1"/>
    <property type="molecule type" value="Genomic_DNA"/>
</dbReference>
<dbReference type="SUPFAM" id="SSF47212">
    <property type="entry name" value="FKBP12-rapamycin-binding domain of FKBP-rapamycin-associated protein (FRAP)"/>
    <property type="match status" value="1"/>
</dbReference>
<gene>
    <name evidence="14" type="ORF">PR001_g1549</name>
</gene>
<evidence type="ECO:0000256" key="1">
    <source>
        <dbReference type="ARBA" id="ARBA00011031"/>
    </source>
</evidence>
<evidence type="ECO:0000256" key="5">
    <source>
        <dbReference type="ARBA" id="ARBA00022777"/>
    </source>
</evidence>
<dbReference type="GO" id="GO:0004674">
    <property type="term" value="F:protein serine/threonine kinase activity"/>
    <property type="evidence" value="ECO:0007669"/>
    <property type="project" value="UniProtKB-KW"/>
</dbReference>
<dbReference type="GO" id="GO:0031931">
    <property type="term" value="C:TORC1 complex"/>
    <property type="evidence" value="ECO:0007669"/>
    <property type="project" value="TreeGrafter"/>
</dbReference>
<dbReference type="PROSITE" id="PS00916">
    <property type="entry name" value="PI3_4_KINASE_2"/>
    <property type="match status" value="1"/>
</dbReference>
<dbReference type="InterPro" id="IPR014009">
    <property type="entry name" value="PIK_FAT"/>
</dbReference>
<evidence type="ECO:0000256" key="7">
    <source>
        <dbReference type="ARBA" id="ARBA00047899"/>
    </source>
</evidence>
<dbReference type="InterPro" id="IPR057564">
    <property type="entry name" value="HEAT_ATR"/>
</dbReference>
<feature type="domain" description="FATC" evidence="13">
    <location>
        <begin position="2309"/>
        <end position="2341"/>
    </location>
</feature>
<evidence type="ECO:0000313" key="15">
    <source>
        <dbReference type="Proteomes" id="UP000429607"/>
    </source>
</evidence>
<protein>
    <recommendedName>
        <fullName evidence="9">Serine/threonine-protein kinase TOR</fullName>
        <ecNumber evidence="9">2.7.11.1</ecNumber>
    </recommendedName>
</protein>
<dbReference type="GO" id="GO:0044877">
    <property type="term" value="F:protein-containing complex binding"/>
    <property type="evidence" value="ECO:0007669"/>
    <property type="project" value="InterPro"/>
</dbReference>
<evidence type="ECO:0000256" key="4">
    <source>
        <dbReference type="ARBA" id="ARBA00022741"/>
    </source>
</evidence>
<dbReference type="SMART" id="SM01343">
    <property type="entry name" value="FATC"/>
    <property type="match status" value="1"/>
</dbReference>
<organism evidence="14 15">
    <name type="scientific">Phytophthora rubi</name>
    <dbReference type="NCBI Taxonomy" id="129364"/>
    <lineage>
        <taxon>Eukaryota</taxon>
        <taxon>Sar</taxon>
        <taxon>Stramenopiles</taxon>
        <taxon>Oomycota</taxon>
        <taxon>Peronosporomycetes</taxon>
        <taxon>Peronosporales</taxon>
        <taxon>Peronosporaceae</taxon>
        <taxon>Phytophthora</taxon>
    </lineage>
</organism>
<evidence type="ECO:0000313" key="14">
    <source>
        <dbReference type="EMBL" id="KAE9051340.1"/>
    </source>
</evidence>
<keyword evidence="9" id="KW-0723">Serine/threonine-protein kinase</keyword>
<dbReference type="Pfam" id="PF23593">
    <property type="entry name" value="HEAT_ATR"/>
    <property type="match status" value="1"/>
</dbReference>
<feature type="compositionally biased region" description="Basic and acidic residues" evidence="10">
    <location>
        <begin position="2186"/>
        <end position="2199"/>
    </location>
</feature>
<keyword evidence="3" id="KW-0677">Repeat</keyword>
<dbReference type="InterPro" id="IPR018936">
    <property type="entry name" value="PI3/4_kinase_CS"/>
</dbReference>
<dbReference type="GO" id="GO:0031929">
    <property type="term" value="P:TOR signaling"/>
    <property type="evidence" value="ECO:0007669"/>
    <property type="project" value="TreeGrafter"/>
</dbReference>
<dbReference type="SUPFAM" id="SSF48371">
    <property type="entry name" value="ARM repeat"/>
    <property type="match status" value="1"/>
</dbReference>
<dbReference type="Proteomes" id="UP000429607">
    <property type="component" value="Unassembled WGS sequence"/>
</dbReference>
<dbReference type="SMART" id="SM00146">
    <property type="entry name" value="PI3Kc"/>
    <property type="match status" value="1"/>
</dbReference>
<dbReference type="GO" id="GO:0031932">
    <property type="term" value="C:TORC2 complex"/>
    <property type="evidence" value="ECO:0007669"/>
    <property type="project" value="TreeGrafter"/>
</dbReference>
<dbReference type="InterPro" id="IPR003151">
    <property type="entry name" value="PIK-rel_kinase_FAT"/>
</dbReference>
<dbReference type="InterPro" id="IPR009076">
    <property type="entry name" value="FRB_dom"/>
</dbReference>
<dbReference type="PROSITE" id="PS51189">
    <property type="entry name" value="FAT"/>
    <property type="match status" value="1"/>
</dbReference>
<comment type="catalytic activity">
    <reaction evidence="7 9">
        <text>L-threonyl-[protein] + ATP = O-phospho-L-threonyl-[protein] + ADP + H(+)</text>
        <dbReference type="Rhea" id="RHEA:46608"/>
        <dbReference type="Rhea" id="RHEA-COMP:11060"/>
        <dbReference type="Rhea" id="RHEA-COMP:11605"/>
        <dbReference type="ChEBI" id="CHEBI:15378"/>
        <dbReference type="ChEBI" id="CHEBI:30013"/>
        <dbReference type="ChEBI" id="CHEBI:30616"/>
        <dbReference type="ChEBI" id="CHEBI:61977"/>
        <dbReference type="ChEBI" id="CHEBI:456216"/>
        <dbReference type="EC" id="2.7.11.1"/>
    </reaction>
</comment>
<dbReference type="InterPro" id="IPR000403">
    <property type="entry name" value="PI3/4_kinase_cat_dom"/>
</dbReference>
<dbReference type="GO" id="GO:0016242">
    <property type="term" value="P:negative regulation of macroautophagy"/>
    <property type="evidence" value="ECO:0007669"/>
    <property type="project" value="TreeGrafter"/>
</dbReference>
<name>A0A6A3P062_9STRA</name>
<dbReference type="PROSITE" id="PS50290">
    <property type="entry name" value="PI3_4_KINASE_3"/>
    <property type="match status" value="1"/>
</dbReference>
<feature type="compositionally biased region" description="Basic and acidic residues" evidence="10">
    <location>
        <begin position="929"/>
        <end position="938"/>
    </location>
</feature>
<dbReference type="PROSITE" id="PS51190">
    <property type="entry name" value="FATC"/>
    <property type="match status" value="1"/>
</dbReference>
<dbReference type="PANTHER" id="PTHR11139">
    <property type="entry name" value="ATAXIA TELANGIECTASIA MUTATED ATM -RELATED"/>
    <property type="match status" value="1"/>
</dbReference>